<sequence length="132" mass="14408">MPRTPTTITIVPSRLSLLAHASAALAVIAWLGVHQPGWFTAVAAAVLGGVLVRVARRRPAGLLRLTPRARAGPLWAWRDARGGGWQETPLRCDYLGPWLIGLRLGARRLWLWPDSGDPEALRRLRQALVTGA</sequence>
<comment type="caution">
    <text evidence="2">The sequence shown here is derived from an EMBL/GenBank/DDBJ whole genome shotgun (WGS) entry which is preliminary data.</text>
</comment>
<feature type="transmembrane region" description="Helical" evidence="1">
    <location>
        <begin position="37"/>
        <end position="55"/>
    </location>
</feature>
<dbReference type="EMBL" id="JARWAK010000003">
    <property type="protein sequence ID" value="MDR5866089.1"/>
    <property type="molecule type" value="Genomic_DNA"/>
</dbReference>
<protein>
    <recommendedName>
        <fullName evidence="4">Toxin CptA</fullName>
    </recommendedName>
</protein>
<proteinExistence type="predicted"/>
<feature type="transmembrane region" description="Helical" evidence="1">
    <location>
        <begin position="12"/>
        <end position="31"/>
    </location>
</feature>
<evidence type="ECO:0008006" key="4">
    <source>
        <dbReference type="Google" id="ProtNLM"/>
    </source>
</evidence>
<evidence type="ECO:0000256" key="1">
    <source>
        <dbReference type="SAM" id="Phobius"/>
    </source>
</evidence>
<accession>A0ABU1G0X7</accession>
<dbReference type="RefSeq" id="WP_309651695.1">
    <property type="nucleotide sequence ID" value="NZ_JARWAK010000003.1"/>
</dbReference>
<gene>
    <name evidence="2" type="ORF">QC818_04720</name>
</gene>
<keyword evidence="1" id="KW-1133">Transmembrane helix</keyword>
<dbReference type="Proteomes" id="UP001264519">
    <property type="component" value="Unassembled WGS sequence"/>
</dbReference>
<keyword evidence="1" id="KW-0472">Membrane</keyword>
<reference evidence="2 3" key="1">
    <citation type="submission" date="2023-04" db="EMBL/GenBank/DDBJ databases">
        <title>A long-awaited taxogenomic arrangement of the family Halomonadaceae.</title>
        <authorList>
            <person name="De La Haba R."/>
            <person name="Chuvochina M."/>
            <person name="Wittouck S."/>
            <person name="Arahal D.R."/>
            <person name="Sanchez-Porro C."/>
            <person name="Hugenholtz P."/>
            <person name="Ventosa A."/>
        </authorList>
    </citation>
    <scope>NUCLEOTIDE SEQUENCE [LARGE SCALE GENOMIC DNA]</scope>
    <source>
        <strain evidence="2 3">DSM 23530</strain>
    </source>
</reference>
<evidence type="ECO:0000313" key="3">
    <source>
        <dbReference type="Proteomes" id="UP001264519"/>
    </source>
</evidence>
<name>A0ABU1G0X7_9GAMM</name>
<organism evidence="2 3">
    <name type="scientific">Halomonas koreensis</name>
    <dbReference type="NCBI Taxonomy" id="245385"/>
    <lineage>
        <taxon>Bacteria</taxon>
        <taxon>Pseudomonadati</taxon>
        <taxon>Pseudomonadota</taxon>
        <taxon>Gammaproteobacteria</taxon>
        <taxon>Oceanospirillales</taxon>
        <taxon>Halomonadaceae</taxon>
        <taxon>Halomonas</taxon>
    </lineage>
</organism>
<evidence type="ECO:0000313" key="2">
    <source>
        <dbReference type="EMBL" id="MDR5866089.1"/>
    </source>
</evidence>
<keyword evidence="1" id="KW-0812">Transmembrane</keyword>
<keyword evidence="3" id="KW-1185">Reference proteome</keyword>